<dbReference type="CDD" id="cd06577">
    <property type="entry name" value="PASTA_pknB"/>
    <property type="match status" value="4"/>
</dbReference>
<gene>
    <name evidence="14" type="primary">pknB</name>
    <name evidence="14" type="ORF">L1O03_10590</name>
</gene>
<feature type="domain" description="Protein kinase" evidence="12">
    <location>
        <begin position="9"/>
        <end position="283"/>
    </location>
</feature>
<evidence type="ECO:0000256" key="4">
    <source>
        <dbReference type="ARBA" id="ARBA00022737"/>
    </source>
</evidence>
<evidence type="ECO:0000256" key="2">
    <source>
        <dbReference type="ARBA" id="ARBA00022527"/>
    </source>
</evidence>
<dbReference type="InterPro" id="IPR005543">
    <property type="entry name" value="PASTA_dom"/>
</dbReference>
<feature type="region of interest" description="Disordered" evidence="11">
    <location>
        <begin position="446"/>
        <end position="475"/>
    </location>
</feature>
<dbReference type="FunFam" id="3.30.200.20:FF:000035">
    <property type="entry name" value="Serine/threonine protein kinase Stk1"/>
    <property type="match status" value="1"/>
</dbReference>
<keyword evidence="3" id="KW-0808">Transferase</keyword>
<dbReference type="PANTHER" id="PTHR43289">
    <property type="entry name" value="MITOGEN-ACTIVATED PROTEIN KINASE KINASE KINASE 20-RELATED"/>
    <property type="match status" value="1"/>
</dbReference>
<keyword evidence="7 10" id="KW-0067">ATP-binding</keyword>
<dbReference type="PROSITE" id="PS00108">
    <property type="entry name" value="PROTEIN_KINASE_ST"/>
    <property type="match status" value="1"/>
</dbReference>
<keyword evidence="15" id="KW-1185">Reference proteome</keyword>
<evidence type="ECO:0000256" key="3">
    <source>
        <dbReference type="ARBA" id="ARBA00022679"/>
    </source>
</evidence>
<evidence type="ECO:0000313" key="15">
    <source>
        <dbReference type="Proteomes" id="UP001139336"/>
    </source>
</evidence>
<dbReference type="InterPro" id="IPR000719">
    <property type="entry name" value="Prot_kinase_dom"/>
</dbReference>
<feature type="domain" description="PASTA" evidence="13">
    <location>
        <begin position="416"/>
        <end position="484"/>
    </location>
</feature>
<dbReference type="GO" id="GO:0045717">
    <property type="term" value="P:negative regulation of fatty acid biosynthetic process"/>
    <property type="evidence" value="ECO:0007669"/>
    <property type="project" value="UniProtKB-ARBA"/>
</dbReference>
<accession>A0A9X1U039</accession>
<comment type="caution">
    <text evidence="14">The sequence shown here is derived from an EMBL/GenBank/DDBJ whole genome shotgun (WGS) entry which is preliminary data.</text>
</comment>
<dbReference type="InterPro" id="IPR011009">
    <property type="entry name" value="Kinase-like_dom_sf"/>
</dbReference>
<dbReference type="Pfam" id="PF00069">
    <property type="entry name" value="Pkinase"/>
    <property type="match status" value="1"/>
</dbReference>
<dbReference type="CDD" id="cd14014">
    <property type="entry name" value="STKc_PknB_like"/>
    <property type="match status" value="1"/>
</dbReference>
<sequence length="627" mass="67645">MNRLIAERYSLGEIIGSGGMSEVFAAEDTLIGRDVAIKMLRTEMARDVNFRERFRREAQNSGRLNDPSIVAVYDTGETEVDGIMVPFIVMERVHGRTLRDFVRESGPLSPTEAASLLTPVCRALQHSHDAGIIHRDIKPANIMITNSGAVKVMDFGIARALDDSTSAMTQTSAVIGTAQYLSPEQARGKNADARSDLYALGCVLYEAVTGQPPFQGETPFAVAYQHVQETPTPPSEIINLSGQEALNIDAVVLTAMAKNPADRYQSAAEMADDLDRLSRHAVTRAASAHVQETPTALHPAVVPEEREHGGAPRWLGTLAGILTVVALLVGGAFAWDYFDLGAKLGIGSSRELVEVPDVTGQQQAEATTALERAGLHVEVSEEPNPDTPRGTVLRTNPGAGSELQRGTSVTLVVSAGREVTEVPDVRGKTVDEAANILKDVELEIDSSVREEPDEEVPEGHVSEQNPAAGAQLSKGSKVRLTVSTGPEKVRMPDISGMKWDRARTILEDVGLHAQPNWVDDRAEEGTVVGPMNAGEEIKRDEPLTINVSNGMLIAMPDIGRMTAGQAVSALRSAGWQGRADQLRAGETVRTPLITDEGKIADFTPKIGQDLRKDAVVEVRYWKFDLLP</sequence>
<evidence type="ECO:0000256" key="8">
    <source>
        <dbReference type="ARBA" id="ARBA00047899"/>
    </source>
</evidence>
<evidence type="ECO:0000259" key="12">
    <source>
        <dbReference type="PROSITE" id="PS50011"/>
    </source>
</evidence>
<dbReference type="PROSITE" id="PS00107">
    <property type="entry name" value="PROTEIN_KINASE_ATP"/>
    <property type="match status" value="1"/>
</dbReference>
<dbReference type="Pfam" id="PF03793">
    <property type="entry name" value="PASTA"/>
    <property type="match status" value="3"/>
</dbReference>
<dbReference type="RefSeq" id="WP_236119849.1">
    <property type="nucleotide sequence ID" value="NZ_JAKGSI010000006.1"/>
</dbReference>
<comment type="catalytic activity">
    <reaction evidence="8">
        <text>L-threonyl-[protein] + ATP = O-phospho-L-threonyl-[protein] + ADP + H(+)</text>
        <dbReference type="Rhea" id="RHEA:46608"/>
        <dbReference type="Rhea" id="RHEA-COMP:11060"/>
        <dbReference type="Rhea" id="RHEA-COMP:11605"/>
        <dbReference type="ChEBI" id="CHEBI:15378"/>
        <dbReference type="ChEBI" id="CHEBI:30013"/>
        <dbReference type="ChEBI" id="CHEBI:30616"/>
        <dbReference type="ChEBI" id="CHEBI:61977"/>
        <dbReference type="ChEBI" id="CHEBI:456216"/>
        <dbReference type="EC" id="2.7.11.1"/>
    </reaction>
</comment>
<reference evidence="14" key="1">
    <citation type="submission" date="2022-01" db="EMBL/GenBank/DDBJ databases">
        <title>Corynebacterium sp. nov isolated from isolated from the feces of the greater white-fronted geese (Anser albifrons) at Poyang Lake, PR China.</title>
        <authorList>
            <person name="Liu Q."/>
        </authorList>
    </citation>
    <scope>NUCLEOTIDE SEQUENCE</scope>
    <source>
        <strain evidence="14">JCM 32435</strain>
    </source>
</reference>
<organism evidence="14 15">
    <name type="scientific">Corynebacterium uropygiale</name>
    <dbReference type="NCBI Taxonomy" id="1775911"/>
    <lineage>
        <taxon>Bacteria</taxon>
        <taxon>Bacillati</taxon>
        <taxon>Actinomycetota</taxon>
        <taxon>Actinomycetes</taxon>
        <taxon>Mycobacteriales</taxon>
        <taxon>Corynebacteriaceae</taxon>
        <taxon>Corynebacterium</taxon>
    </lineage>
</organism>
<evidence type="ECO:0000256" key="7">
    <source>
        <dbReference type="ARBA" id="ARBA00022840"/>
    </source>
</evidence>
<dbReference type="AlphaFoldDB" id="A0A9X1U039"/>
<evidence type="ECO:0000256" key="5">
    <source>
        <dbReference type="ARBA" id="ARBA00022741"/>
    </source>
</evidence>
<name>A0A9X1U039_9CORY</name>
<dbReference type="Gene3D" id="3.30.10.20">
    <property type="match status" value="4"/>
</dbReference>
<dbReference type="PROSITE" id="PS51178">
    <property type="entry name" value="PASTA"/>
    <property type="match status" value="3"/>
</dbReference>
<dbReference type="PROSITE" id="PS50011">
    <property type="entry name" value="PROTEIN_KINASE_DOM"/>
    <property type="match status" value="1"/>
</dbReference>
<dbReference type="PANTHER" id="PTHR43289:SF6">
    <property type="entry name" value="SERINE_THREONINE-PROTEIN KINASE NEKL-3"/>
    <property type="match status" value="1"/>
</dbReference>
<evidence type="ECO:0000256" key="9">
    <source>
        <dbReference type="ARBA" id="ARBA00048679"/>
    </source>
</evidence>
<keyword evidence="5 10" id="KW-0547">Nucleotide-binding</keyword>
<keyword evidence="4" id="KW-0677">Repeat</keyword>
<dbReference type="EMBL" id="JAKGSI010000006">
    <property type="protein sequence ID" value="MCF4007611.1"/>
    <property type="molecule type" value="Genomic_DNA"/>
</dbReference>
<evidence type="ECO:0000256" key="11">
    <source>
        <dbReference type="SAM" id="MobiDB-lite"/>
    </source>
</evidence>
<dbReference type="SUPFAM" id="SSF54184">
    <property type="entry name" value="Penicillin-binding protein 2x (pbp-2x), c-terminal domain"/>
    <property type="match status" value="1"/>
</dbReference>
<evidence type="ECO:0000256" key="1">
    <source>
        <dbReference type="ARBA" id="ARBA00012513"/>
    </source>
</evidence>
<dbReference type="FunFam" id="1.10.510.10:FF:000021">
    <property type="entry name" value="Serine/threonine protein kinase"/>
    <property type="match status" value="1"/>
</dbReference>
<evidence type="ECO:0000256" key="10">
    <source>
        <dbReference type="PROSITE-ProRule" id="PRU10141"/>
    </source>
</evidence>
<evidence type="ECO:0000259" key="13">
    <source>
        <dbReference type="PROSITE" id="PS51178"/>
    </source>
</evidence>
<dbReference type="EC" id="2.7.11.1" evidence="1"/>
<dbReference type="InterPro" id="IPR008271">
    <property type="entry name" value="Ser/Thr_kinase_AS"/>
</dbReference>
<keyword evidence="2" id="KW-0723">Serine/threonine-protein kinase</keyword>
<dbReference type="GO" id="GO:0005524">
    <property type="term" value="F:ATP binding"/>
    <property type="evidence" value="ECO:0007669"/>
    <property type="project" value="UniProtKB-UniRule"/>
</dbReference>
<dbReference type="Gene3D" id="1.10.510.10">
    <property type="entry name" value="Transferase(Phosphotransferase) domain 1"/>
    <property type="match status" value="1"/>
</dbReference>
<proteinExistence type="predicted"/>
<dbReference type="Gene3D" id="3.30.200.20">
    <property type="entry name" value="Phosphorylase Kinase, domain 1"/>
    <property type="match status" value="1"/>
</dbReference>
<dbReference type="SMART" id="SM00220">
    <property type="entry name" value="S_TKc"/>
    <property type="match status" value="1"/>
</dbReference>
<feature type="binding site" evidence="10">
    <location>
        <position position="38"/>
    </location>
    <ligand>
        <name>ATP</name>
        <dbReference type="ChEBI" id="CHEBI:30616"/>
    </ligand>
</feature>
<evidence type="ECO:0000313" key="14">
    <source>
        <dbReference type="EMBL" id="MCF4007611.1"/>
    </source>
</evidence>
<dbReference type="GO" id="GO:0004674">
    <property type="term" value="F:protein serine/threonine kinase activity"/>
    <property type="evidence" value="ECO:0007669"/>
    <property type="project" value="UniProtKB-KW"/>
</dbReference>
<keyword evidence="6 14" id="KW-0418">Kinase</keyword>
<evidence type="ECO:0000256" key="6">
    <source>
        <dbReference type="ARBA" id="ARBA00022777"/>
    </source>
</evidence>
<dbReference type="Proteomes" id="UP001139336">
    <property type="component" value="Unassembled WGS sequence"/>
</dbReference>
<protein>
    <recommendedName>
        <fullName evidence="1">non-specific serine/threonine protein kinase</fullName>
        <ecNumber evidence="1">2.7.11.1</ecNumber>
    </recommendedName>
</protein>
<dbReference type="InterPro" id="IPR017441">
    <property type="entry name" value="Protein_kinase_ATP_BS"/>
</dbReference>
<feature type="region of interest" description="Disordered" evidence="11">
    <location>
        <begin position="379"/>
        <end position="403"/>
    </location>
</feature>
<dbReference type="SUPFAM" id="SSF56112">
    <property type="entry name" value="Protein kinase-like (PK-like)"/>
    <property type="match status" value="1"/>
</dbReference>
<feature type="domain" description="PASTA" evidence="13">
    <location>
        <begin position="347"/>
        <end position="415"/>
    </location>
</feature>
<feature type="domain" description="PASTA" evidence="13">
    <location>
        <begin position="485"/>
        <end position="549"/>
    </location>
</feature>
<dbReference type="SMART" id="SM00740">
    <property type="entry name" value="PASTA"/>
    <property type="match status" value="3"/>
</dbReference>
<comment type="catalytic activity">
    <reaction evidence="9">
        <text>L-seryl-[protein] + ATP = O-phospho-L-seryl-[protein] + ADP + H(+)</text>
        <dbReference type="Rhea" id="RHEA:17989"/>
        <dbReference type="Rhea" id="RHEA-COMP:9863"/>
        <dbReference type="Rhea" id="RHEA-COMP:11604"/>
        <dbReference type="ChEBI" id="CHEBI:15378"/>
        <dbReference type="ChEBI" id="CHEBI:29999"/>
        <dbReference type="ChEBI" id="CHEBI:30616"/>
        <dbReference type="ChEBI" id="CHEBI:83421"/>
        <dbReference type="ChEBI" id="CHEBI:456216"/>
        <dbReference type="EC" id="2.7.11.1"/>
    </reaction>
</comment>
<dbReference type="NCBIfam" id="NF033483">
    <property type="entry name" value="PknB_PASTA_kin"/>
    <property type="match status" value="1"/>
</dbReference>